<comment type="caution">
    <text evidence="1">The sequence shown here is derived from an EMBL/GenBank/DDBJ whole genome shotgun (WGS) entry which is preliminary data.</text>
</comment>
<dbReference type="EMBL" id="SZPQ01000030">
    <property type="protein sequence ID" value="TKI04339.1"/>
    <property type="molecule type" value="Genomic_DNA"/>
</dbReference>
<reference evidence="1 2" key="1">
    <citation type="submission" date="2019-04" db="EMBL/GenBank/DDBJ databases">
        <authorList>
            <person name="Li M."/>
            <person name="Gao C."/>
        </authorList>
    </citation>
    <scope>NUCLEOTIDE SEQUENCE [LARGE SCALE GENOMIC DNA]</scope>
    <source>
        <strain evidence="1 2">BGMRC 2031</strain>
    </source>
</reference>
<protein>
    <submittedName>
        <fullName evidence="1">DUF3540 domain-containing protein</fullName>
    </submittedName>
</protein>
<organism evidence="1 2">
    <name type="scientific">Martelella alba</name>
    <dbReference type="NCBI Taxonomy" id="2590451"/>
    <lineage>
        <taxon>Bacteria</taxon>
        <taxon>Pseudomonadati</taxon>
        <taxon>Pseudomonadota</taxon>
        <taxon>Alphaproteobacteria</taxon>
        <taxon>Hyphomicrobiales</taxon>
        <taxon>Aurantimonadaceae</taxon>
        <taxon>Martelella</taxon>
    </lineage>
</organism>
<keyword evidence="2" id="KW-1185">Reference proteome</keyword>
<evidence type="ECO:0000313" key="2">
    <source>
        <dbReference type="Proteomes" id="UP000305202"/>
    </source>
</evidence>
<sequence>MNTRHSRFSLTAAPPSQAVGRVADALPEGFFIVEHEQRGWQCRQAASCLLQPQTGDLVLIAGNGAQLWLLAVLERTDAGLPYTLDVPGPLRIAPQGDLTLATPAALSLDSRELAIDSGRGDCRIKELAYQGRSLSAWISRCTLAGKSLETVWQTTVSISQRLLRKVTHTEHVRVGQWDCQAEDYARLHGKHLLMTSEAIAKLDAEQIHVG</sequence>
<dbReference type="RefSeq" id="WP_136991654.1">
    <property type="nucleotide sequence ID" value="NZ_SZPQ01000030.1"/>
</dbReference>
<evidence type="ECO:0000313" key="1">
    <source>
        <dbReference type="EMBL" id="TKI04339.1"/>
    </source>
</evidence>
<accession>A0ABY2SIG9</accession>
<proteinExistence type="predicted"/>
<dbReference type="InterPro" id="IPR021927">
    <property type="entry name" value="DUF3540"/>
</dbReference>
<dbReference type="Pfam" id="PF12059">
    <property type="entry name" value="DUF3540"/>
    <property type="match status" value="1"/>
</dbReference>
<dbReference type="Proteomes" id="UP000305202">
    <property type="component" value="Unassembled WGS sequence"/>
</dbReference>
<name>A0ABY2SIG9_9HYPH</name>
<gene>
    <name evidence="1" type="ORF">FCN80_18550</name>
</gene>